<sequence length="293" mass="29962">MRSPLSLIAALALCLPLVAQAATSVNERHPLGAGGRVEISNIAGKVTVRGWDRSDVALTGSMADGLTLKQDKSSNRVRWEVEYPRGRSNGGATLELRVPRSVEVQLGTISANIDVADIDVRRLQANSVSGSITAAGRSGETTLNTVSGGIRSQVQTPRLDARTVSGQVLAGGGVSGEVAAESVSGRVNVNAGRIQRLAVETVSGSLDVSATGMAPGGKVTMQTVSGSVALKLPVNVSAQLNVKTFSGGIQSDAGQVEKPRYGPGSSLDARLGSGDGDISINSHSGSVRVSLGR</sequence>
<gene>
    <name evidence="4" type="ORF">CEE60_14525</name>
</gene>
<dbReference type="AlphaFoldDB" id="A0A246HJX9"/>
<feature type="domain" description="DUF4097" evidence="3">
    <location>
        <begin position="65"/>
        <end position="289"/>
    </location>
</feature>
<name>A0A246HJX9_STEMA</name>
<keyword evidence="2" id="KW-0732">Signal</keyword>
<dbReference type="EMBL" id="NIVS01000040">
    <property type="protein sequence ID" value="OWQ51527.1"/>
    <property type="molecule type" value="Genomic_DNA"/>
</dbReference>
<dbReference type="Proteomes" id="UP000198157">
    <property type="component" value="Unassembled WGS sequence"/>
</dbReference>
<evidence type="ECO:0000256" key="2">
    <source>
        <dbReference type="SAM" id="SignalP"/>
    </source>
</evidence>
<dbReference type="InterPro" id="IPR025164">
    <property type="entry name" value="Toastrack_DUF4097"/>
</dbReference>
<protein>
    <recommendedName>
        <fullName evidence="3">DUF4097 domain-containing protein</fullName>
    </recommendedName>
</protein>
<evidence type="ECO:0000313" key="5">
    <source>
        <dbReference type="Proteomes" id="UP000198157"/>
    </source>
</evidence>
<organism evidence="4 5">
    <name type="scientific">Stenotrophomonas maltophilia</name>
    <name type="common">Pseudomonas maltophilia</name>
    <name type="synonym">Xanthomonas maltophilia</name>
    <dbReference type="NCBI Taxonomy" id="40324"/>
    <lineage>
        <taxon>Bacteria</taxon>
        <taxon>Pseudomonadati</taxon>
        <taxon>Pseudomonadota</taxon>
        <taxon>Gammaproteobacteria</taxon>
        <taxon>Lysobacterales</taxon>
        <taxon>Lysobacteraceae</taxon>
        <taxon>Stenotrophomonas</taxon>
        <taxon>Stenotrophomonas maltophilia group</taxon>
    </lineage>
</organism>
<evidence type="ECO:0000256" key="1">
    <source>
        <dbReference type="SAM" id="MobiDB-lite"/>
    </source>
</evidence>
<reference evidence="4 5" key="1">
    <citation type="submission" date="2017-06" db="EMBL/GenBank/DDBJ databases">
        <authorList>
            <person name="Kim H.J."/>
            <person name="Triplett B.A."/>
        </authorList>
    </citation>
    <scope>NUCLEOTIDE SEQUENCE [LARGE SCALE GENOMIC DNA]</scope>
    <source>
        <strain evidence="4 5">13146</strain>
    </source>
</reference>
<dbReference type="Pfam" id="PF13349">
    <property type="entry name" value="DUF4097"/>
    <property type="match status" value="1"/>
</dbReference>
<feature type="signal peptide" evidence="2">
    <location>
        <begin position="1"/>
        <end position="21"/>
    </location>
</feature>
<feature type="region of interest" description="Disordered" evidence="1">
    <location>
        <begin position="249"/>
        <end position="293"/>
    </location>
</feature>
<proteinExistence type="predicted"/>
<feature type="chain" id="PRO_5012851628" description="DUF4097 domain-containing protein" evidence="2">
    <location>
        <begin position="22"/>
        <end position="293"/>
    </location>
</feature>
<evidence type="ECO:0000313" key="4">
    <source>
        <dbReference type="EMBL" id="OWQ51527.1"/>
    </source>
</evidence>
<accession>A0A246HJX9</accession>
<comment type="caution">
    <text evidence="4">The sequence shown here is derived from an EMBL/GenBank/DDBJ whole genome shotgun (WGS) entry which is preliminary data.</text>
</comment>
<evidence type="ECO:0000259" key="3">
    <source>
        <dbReference type="Pfam" id="PF13349"/>
    </source>
</evidence>
<dbReference type="OrthoDB" id="7056452at2"/>